<keyword evidence="7 11" id="KW-0460">Magnesium</keyword>
<feature type="binding site" evidence="11">
    <location>
        <position position="349"/>
    </location>
    <ligand>
        <name>Mg(2+)</name>
        <dbReference type="ChEBI" id="CHEBI:18420"/>
        <note>shared with alpha subunit</note>
    </ligand>
</feature>
<evidence type="ECO:0000256" key="11">
    <source>
        <dbReference type="HAMAP-Rule" id="MF_00283"/>
    </source>
</evidence>
<dbReference type="InterPro" id="IPR045864">
    <property type="entry name" value="aa-tRNA-synth_II/BPL/LPL"/>
</dbReference>
<dbReference type="InterPro" id="IPR020825">
    <property type="entry name" value="Phe-tRNA_synthase-like_B3/B4"/>
</dbReference>
<evidence type="ECO:0000256" key="3">
    <source>
        <dbReference type="ARBA" id="ARBA00022598"/>
    </source>
</evidence>
<dbReference type="EMBL" id="AP021858">
    <property type="protein sequence ID" value="BBO24189.1"/>
    <property type="molecule type" value="Genomic_DNA"/>
</dbReference>
<dbReference type="Pfam" id="PF03483">
    <property type="entry name" value="B3_4"/>
    <property type="match status" value="1"/>
</dbReference>
<evidence type="ECO:0000256" key="10">
    <source>
        <dbReference type="ARBA" id="ARBA00049255"/>
    </source>
</evidence>
<dbReference type="InterPro" id="IPR004532">
    <property type="entry name" value="Phe-tRNA-ligase_IIc_bsu_bact"/>
</dbReference>
<dbReference type="HAMAP" id="MF_00283">
    <property type="entry name" value="Phe_tRNA_synth_beta1"/>
    <property type="match status" value="1"/>
</dbReference>
<evidence type="ECO:0000313" key="14">
    <source>
        <dbReference type="EMBL" id="BBO24189.1"/>
    </source>
</evidence>
<dbReference type="Pfam" id="PF03484">
    <property type="entry name" value="B5"/>
    <property type="match status" value="1"/>
</dbReference>
<accession>A0A809R9R2</accession>
<gene>
    <name evidence="11" type="primary">pheT</name>
    <name evidence="14" type="ORF">NPRO_17840</name>
</gene>
<dbReference type="SMART" id="SM00873">
    <property type="entry name" value="B3_4"/>
    <property type="match status" value="1"/>
</dbReference>
<dbReference type="CDD" id="cd00769">
    <property type="entry name" value="PheRS_beta_core"/>
    <property type="match status" value="1"/>
</dbReference>
<feature type="domain" description="FDX-ACB" evidence="12">
    <location>
        <begin position="582"/>
        <end position="674"/>
    </location>
</feature>
<dbReference type="PANTHER" id="PTHR10947:SF0">
    <property type="entry name" value="PHENYLALANINE--TRNA LIGASE BETA SUBUNIT"/>
    <property type="match status" value="1"/>
</dbReference>
<dbReference type="Gene3D" id="3.30.56.10">
    <property type="match status" value="2"/>
</dbReference>
<dbReference type="GO" id="GO:0006432">
    <property type="term" value="P:phenylalanyl-tRNA aminoacylation"/>
    <property type="evidence" value="ECO:0007669"/>
    <property type="project" value="UniProtKB-UniRule"/>
</dbReference>
<dbReference type="NCBIfam" id="TIGR00472">
    <property type="entry name" value="pheT_bact"/>
    <property type="match status" value="1"/>
</dbReference>
<dbReference type="InterPro" id="IPR041616">
    <property type="entry name" value="PheRS_beta_core"/>
</dbReference>
<organism evidence="14 15">
    <name type="scientific">Candidatus Nitrosymbiomonas proteolyticus</name>
    <dbReference type="NCBI Taxonomy" id="2608984"/>
    <lineage>
        <taxon>Bacteria</taxon>
        <taxon>Bacillati</taxon>
        <taxon>Armatimonadota</taxon>
        <taxon>Armatimonadota incertae sedis</taxon>
        <taxon>Candidatus Nitrosymbiomonas</taxon>
    </lineage>
</organism>
<reference evidence="14" key="1">
    <citation type="journal article" name="DNA Res.">
        <title>The physiological potential of anammox bacteria as revealed by their core genome structure.</title>
        <authorList>
            <person name="Okubo T."/>
            <person name="Toyoda A."/>
            <person name="Fukuhara K."/>
            <person name="Uchiyama I."/>
            <person name="Harigaya Y."/>
            <person name="Kuroiwa M."/>
            <person name="Suzuki T."/>
            <person name="Murakami Y."/>
            <person name="Suwa Y."/>
            <person name="Takami H."/>
        </authorList>
    </citation>
    <scope>NUCLEOTIDE SEQUENCE</scope>
    <source>
        <strain evidence="14">317325-2</strain>
    </source>
</reference>
<keyword evidence="8 11" id="KW-0648">Protein biosynthesis</keyword>
<dbReference type="SUPFAM" id="SSF56037">
    <property type="entry name" value="PheT/TilS domain"/>
    <property type="match status" value="1"/>
</dbReference>
<dbReference type="Gene3D" id="3.50.40.10">
    <property type="entry name" value="Phenylalanyl-trna Synthetase, Chain B, domain 3"/>
    <property type="match status" value="1"/>
</dbReference>
<dbReference type="InterPro" id="IPR045060">
    <property type="entry name" value="Phe-tRNA-ligase_IIc_bsu"/>
</dbReference>
<dbReference type="InterPro" id="IPR036690">
    <property type="entry name" value="Fdx_antiC-bd_sf"/>
</dbReference>
<evidence type="ECO:0000256" key="1">
    <source>
        <dbReference type="ARBA" id="ARBA00008653"/>
    </source>
</evidence>
<dbReference type="GO" id="GO:0004826">
    <property type="term" value="F:phenylalanine-tRNA ligase activity"/>
    <property type="evidence" value="ECO:0007669"/>
    <property type="project" value="UniProtKB-UniRule"/>
</dbReference>
<protein>
    <recommendedName>
        <fullName evidence="11">Phenylalanine--tRNA ligase beta subunit</fullName>
        <ecNumber evidence="11">6.1.1.20</ecNumber>
    </recommendedName>
    <alternativeName>
        <fullName evidence="11">Phenylalanyl-tRNA synthetase beta subunit</fullName>
        <shortName evidence="11">PheRS</shortName>
    </alternativeName>
</protein>
<comment type="cofactor">
    <cofactor evidence="11">
        <name>Mg(2+)</name>
        <dbReference type="ChEBI" id="CHEBI:18420"/>
    </cofactor>
    <text evidence="11">Binds 2 magnesium ions per tetramer.</text>
</comment>
<keyword evidence="4 11" id="KW-0479">Metal-binding</keyword>
<dbReference type="GO" id="GO:0005524">
    <property type="term" value="F:ATP binding"/>
    <property type="evidence" value="ECO:0007669"/>
    <property type="project" value="UniProtKB-UniRule"/>
</dbReference>
<evidence type="ECO:0000259" key="13">
    <source>
        <dbReference type="PROSITE" id="PS51483"/>
    </source>
</evidence>
<feature type="binding site" evidence="11">
    <location>
        <position position="340"/>
    </location>
    <ligand>
        <name>Mg(2+)</name>
        <dbReference type="ChEBI" id="CHEBI:18420"/>
        <note>shared with alpha subunit</note>
    </ligand>
</feature>
<comment type="catalytic activity">
    <reaction evidence="10 11">
        <text>tRNA(Phe) + L-phenylalanine + ATP = L-phenylalanyl-tRNA(Phe) + AMP + diphosphate + H(+)</text>
        <dbReference type="Rhea" id="RHEA:19413"/>
        <dbReference type="Rhea" id="RHEA-COMP:9668"/>
        <dbReference type="Rhea" id="RHEA-COMP:9699"/>
        <dbReference type="ChEBI" id="CHEBI:15378"/>
        <dbReference type="ChEBI" id="CHEBI:30616"/>
        <dbReference type="ChEBI" id="CHEBI:33019"/>
        <dbReference type="ChEBI" id="CHEBI:58095"/>
        <dbReference type="ChEBI" id="CHEBI:78442"/>
        <dbReference type="ChEBI" id="CHEBI:78531"/>
        <dbReference type="ChEBI" id="CHEBI:456215"/>
        <dbReference type="EC" id="6.1.1.20"/>
    </reaction>
</comment>
<dbReference type="SUPFAM" id="SSF54991">
    <property type="entry name" value="Anticodon-binding domain of PheRS"/>
    <property type="match status" value="1"/>
</dbReference>
<sequence length="674" mass="73883">MLREYVDTTLEASALAHLFTMAGFEVESVEEVEGEPVLDVNIMANRGDGLSILGLAREVAAKDPAARRTPLFDRLSGLAARSSNEGSGSAKFSIDILTEHCSRYAAGLFEINAVPTPPMIQRRLLQMGMRPISLIVDLTNYVMLELGQPLHAFDFDKVRDGKIVVRQAREGEVLVTLDGVERKLNPEMMMICDSERPIALAGVMGGLETEFSGSTQRVLLESAHFNYRSVRRTRRSLGMSTEASYRFERGVDPEGVVRAIQRFSELLEEAGGGRLSGGVVDLYPSPPVREAIQLRMSRSDALLGMSVSPSSAKGYLQALGFEVEGAESPFTVAAPTWRTDIEREVDLIEEIGRVHGYEHIPEKLPEGSTTPGGVVGESREVDRLREELVRCGLVQVVNYSFESESPLDDPNLTKVGPRNPVSQDVALLRSCLWQGLAESCRRNGGMDVHLFEMGRVFGGDVSGVQERRELAILSVGSLVEKHWSDSQSVAVGFYSLKECVERTIAAVERPIRFEPAPADPRLHPTRQAAIVSAEGNVLGHCGQIHPDVADQVGLSPETFLARLTIDDLLAIPRSARKLAPVSRNPAVRRDMAVLVSKSVPFEAMRERIVEACGEVLERLWVFDVFEGSSLPEGTHSVGVALQLRKLGQNLTDEEANQVRDRAAKALESLGARLR</sequence>
<dbReference type="EC" id="6.1.1.20" evidence="11"/>
<dbReference type="KEGG" id="npy:NPRO_17840"/>
<dbReference type="PROSITE" id="PS51483">
    <property type="entry name" value="B5"/>
    <property type="match status" value="1"/>
</dbReference>
<comment type="subcellular location">
    <subcellularLocation>
        <location evidence="11">Cytoplasm</location>
    </subcellularLocation>
</comment>
<comment type="subunit">
    <text evidence="2 11">Tetramer of two alpha and two beta subunits.</text>
</comment>
<feature type="domain" description="B5" evidence="13">
    <location>
        <begin position="287"/>
        <end position="362"/>
    </location>
</feature>
<feature type="binding site" evidence="11">
    <location>
        <position position="346"/>
    </location>
    <ligand>
        <name>Mg(2+)</name>
        <dbReference type="ChEBI" id="CHEBI:18420"/>
        <note>shared with alpha subunit</note>
    </ligand>
</feature>
<dbReference type="SMART" id="SM00874">
    <property type="entry name" value="B5"/>
    <property type="match status" value="1"/>
</dbReference>
<dbReference type="Gene3D" id="3.30.930.10">
    <property type="entry name" value="Bira Bifunctional Protein, Domain 2"/>
    <property type="match status" value="1"/>
</dbReference>
<keyword evidence="6 11" id="KW-0067">ATP-binding</keyword>
<dbReference type="SUPFAM" id="SSF46955">
    <property type="entry name" value="Putative DNA-binding domain"/>
    <property type="match status" value="2"/>
</dbReference>
<evidence type="ECO:0000256" key="8">
    <source>
        <dbReference type="ARBA" id="ARBA00022917"/>
    </source>
</evidence>
<dbReference type="SUPFAM" id="SSF55681">
    <property type="entry name" value="Class II aaRS and biotin synthetases"/>
    <property type="match status" value="1"/>
</dbReference>
<keyword evidence="9 11" id="KW-0030">Aminoacyl-tRNA synthetase</keyword>
<dbReference type="PROSITE" id="PS51447">
    <property type="entry name" value="FDX_ACB"/>
    <property type="match status" value="1"/>
</dbReference>
<dbReference type="Pfam" id="PF03147">
    <property type="entry name" value="FDX-ACB"/>
    <property type="match status" value="1"/>
</dbReference>
<dbReference type="InterPro" id="IPR005146">
    <property type="entry name" value="B3/B4_tRNA-bd"/>
</dbReference>
<dbReference type="InterPro" id="IPR005147">
    <property type="entry name" value="tRNA_synthase_B5-dom"/>
</dbReference>
<name>A0A809R9R2_9BACT</name>
<evidence type="ECO:0000313" key="15">
    <source>
        <dbReference type="Proteomes" id="UP000662873"/>
    </source>
</evidence>
<dbReference type="GO" id="GO:0000287">
    <property type="term" value="F:magnesium ion binding"/>
    <property type="evidence" value="ECO:0007669"/>
    <property type="project" value="UniProtKB-UniRule"/>
</dbReference>
<dbReference type="InterPro" id="IPR005121">
    <property type="entry name" value="Fdx_antiC-bd"/>
</dbReference>
<keyword evidence="3 11" id="KW-0436">Ligase</keyword>
<evidence type="ECO:0000256" key="7">
    <source>
        <dbReference type="ARBA" id="ARBA00022842"/>
    </source>
</evidence>
<evidence type="ECO:0000256" key="9">
    <source>
        <dbReference type="ARBA" id="ARBA00023146"/>
    </source>
</evidence>
<dbReference type="Proteomes" id="UP000662873">
    <property type="component" value="Chromosome"/>
</dbReference>
<proteinExistence type="inferred from homology"/>
<dbReference type="SMART" id="SM00896">
    <property type="entry name" value="FDX-ACB"/>
    <property type="match status" value="1"/>
</dbReference>
<dbReference type="InterPro" id="IPR009061">
    <property type="entry name" value="DNA-bd_dom_put_sf"/>
</dbReference>
<dbReference type="AlphaFoldDB" id="A0A809R9R2"/>
<evidence type="ECO:0000256" key="2">
    <source>
        <dbReference type="ARBA" id="ARBA00011209"/>
    </source>
</evidence>
<dbReference type="GO" id="GO:0003723">
    <property type="term" value="F:RNA binding"/>
    <property type="evidence" value="ECO:0007669"/>
    <property type="project" value="InterPro"/>
</dbReference>
<dbReference type="PANTHER" id="PTHR10947">
    <property type="entry name" value="PHENYLALANYL-TRNA SYNTHETASE BETA CHAIN AND LEUCINE-RICH REPEAT-CONTAINING PROTEIN 47"/>
    <property type="match status" value="1"/>
</dbReference>
<evidence type="ECO:0000259" key="12">
    <source>
        <dbReference type="PROSITE" id="PS51447"/>
    </source>
</evidence>
<evidence type="ECO:0000256" key="6">
    <source>
        <dbReference type="ARBA" id="ARBA00022840"/>
    </source>
</evidence>
<dbReference type="Pfam" id="PF17759">
    <property type="entry name" value="tRNA_synthFbeta"/>
    <property type="match status" value="1"/>
</dbReference>
<feature type="binding site" evidence="11">
    <location>
        <position position="350"/>
    </location>
    <ligand>
        <name>Mg(2+)</name>
        <dbReference type="ChEBI" id="CHEBI:18420"/>
        <note>shared with alpha subunit</note>
    </ligand>
</feature>
<keyword evidence="5 11" id="KW-0547">Nucleotide-binding</keyword>
<evidence type="ECO:0000256" key="5">
    <source>
        <dbReference type="ARBA" id="ARBA00022741"/>
    </source>
</evidence>
<comment type="similarity">
    <text evidence="1 11">Belongs to the phenylalanyl-tRNA synthetase beta subunit family. Type 1 subfamily.</text>
</comment>
<keyword evidence="11" id="KW-0963">Cytoplasm</keyword>
<evidence type="ECO:0000256" key="4">
    <source>
        <dbReference type="ARBA" id="ARBA00022723"/>
    </source>
</evidence>
<dbReference type="GO" id="GO:0009328">
    <property type="term" value="C:phenylalanine-tRNA ligase complex"/>
    <property type="evidence" value="ECO:0007669"/>
    <property type="project" value="TreeGrafter"/>
</dbReference>
<dbReference type="Gene3D" id="3.30.70.380">
    <property type="entry name" value="Ferrodoxin-fold anticodon-binding domain"/>
    <property type="match status" value="1"/>
</dbReference>